<evidence type="ECO:0000313" key="5">
    <source>
        <dbReference type="Proteomes" id="UP000001058"/>
    </source>
</evidence>
<dbReference type="OrthoDB" id="540208at2759"/>
<dbReference type="InterPro" id="IPR052394">
    <property type="entry name" value="LRR-containing"/>
</dbReference>
<evidence type="ECO:0000256" key="2">
    <source>
        <dbReference type="SAM" id="Coils"/>
    </source>
</evidence>
<proteinExistence type="predicted"/>
<reference evidence="4 5" key="1">
    <citation type="journal article" date="2010" name="Science">
        <title>Genomic analysis of organismal complexity in the multicellular green alga Volvox carteri.</title>
        <authorList>
            <person name="Prochnik S.E."/>
            <person name="Umen J."/>
            <person name="Nedelcu A.M."/>
            <person name="Hallmann A."/>
            <person name="Miller S.M."/>
            <person name="Nishii I."/>
            <person name="Ferris P."/>
            <person name="Kuo A."/>
            <person name="Mitros T."/>
            <person name="Fritz-Laylin L.K."/>
            <person name="Hellsten U."/>
            <person name="Chapman J."/>
            <person name="Simakov O."/>
            <person name="Rensing S.A."/>
            <person name="Terry A."/>
            <person name="Pangilinan J."/>
            <person name="Kapitonov V."/>
            <person name="Jurka J."/>
            <person name="Salamov A."/>
            <person name="Shapiro H."/>
            <person name="Schmutz J."/>
            <person name="Grimwood J."/>
            <person name="Lindquist E."/>
            <person name="Lucas S."/>
            <person name="Grigoriev I.V."/>
            <person name="Schmitt R."/>
            <person name="Kirk D."/>
            <person name="Rokhsar D.S."/>
        </authorList>
    </citation>
    <scope>NUCLEOTIDE SEQUENCE [LARGE SCALE GENOMIC DNA]</scope>
    <source>
        <strain evidence="5">f. Nagariensis / Eve</strain>
    </source>
</reference>
<dbReference type="Gene3D" id="1.10.287.1490">
    <property type="match status" value="1"/>
</dbReference>
<gene>
    <name evidence="4" type="ORF">VOLCADRAFT_119338</name>
</gene>
<dbReference type="Gene3D" id="3.80.10.10">
    <property type="entry name" value="Ribonuclease Inhibitor"/>
    <property type="match status" value="1"/>
</dbReference>
<dbReference type="GeneID" id="9619267"/>
<evidence type="ECO:0000313" key="4">
    <source>
        <dbReference type="EMBL" id="EFJ42664.1"/>
    </source>
</evidence>
<accession>D8UCA6</accession>
<dbReference type="PANTHER" id="PTHR24114">
    <property type="entry name" value="LEUCINE RICH REPEAT FAMILY PROTEIN"/>
    <property type="match status" value="1"/>
</dbReference>
<feature type="coiled-coil region" evidence="2">
    <location>
        <begin position="15"/>
        <end position="63"/>
    </location>
</feature>
<keyword evidence="2" id="KW-0175">Coiled coil</keyword>
<feature type="compositionally biased region" description="Polar residues" evidence="3">
    <location>
        <begin position="163"/>
        <end position="182"/>
    </location>
</feature>
<dbReference type="AlphaFoldDB" id="D8UCA6"/>
<dbReference type="InterPro" id="IPR001611">
    <property type="entry name" value="Leu-rich_rpt"/>
</dbReference>
<dbReference type="Proteomes" id="UP000001058">
    <property type="component" value="Unassembled WGS sequence"/>
</dbReference>
<dbReference type="SMART" id="SM00368">
    <property type="entry name" value="LRR_RI"/>
    <property type="match status" value="5"/>
</dbReference>
<name>D8UCA6_VOLCA</name>
<sequence length="1217" mass="126425">MCFKPKDVPSKKVVLVELERAKVGLEQENSVLKLKLKDLQASAARAAKERDGLSYQRAELESQLQQRSSHASHVLTQVTCLRTNLTSKLQDFLEQHLAGQVVPAQDCKATHGSAAASATHRVNVHIVQPEYVGDEEELCSGQAAAAGNEDAAAAAMLPSKISDSAPTQIQSAASQSQPTVENTGDKTAVGPDVPLSVQERLDRELEALACAHQRVLDQATRLCEALRQAEVDKAELRTNVACARRRLEQAEANAADQQQVLQLRCAALEQENEQLTGMNQEMQQRFEGAQGELSLAKKQWTSDGAQLAKQAAELEATNGRLREAEAEIRALQSQLAAATEQAQDAIAKVGELQQQVTARASSLDEAGSVLAARESELAEATTELQQLRTRLTEQEQAREALTREVQDLTGLGKQTTDKLEEAHSKLTDTQCQLGEVQRELSEAQRELAAANQQLTAQTQALADANAQLQALADTQRQLVDTQRELATVERELAAAEQQLEVKAQALADSGTQLQALADTQRELSAAQRELSAARQQIAAQAQALVDSNAQLQESRAALAATGERLNRALEEVAASESRVAEANTQYLNTKQSVISTAKQLASMAKDHSTNLAKLHALEAEATSLREQLAAARSAEASLRVQAETSSAAARDAREAAETSGAEARRLRVAYDTASADLRRKIMLLTAIARMADKGQAGAGGARGRDVQAPDPADGYGAVTSEQRLRLKICESPLPLLGALTAGIMDSSRLRHLALDMDTSREVTWEKAGLRICCLAAAIGLNNSLQTLQLGGWTWGELGNGTALPFLALGGGGGGGGGGMLRSVQLATNLFDLEAAAMLKDLLAAGLVELDTGGGRMVEEEGGAGAGGQRSNGGVSAGAGQQGVLYLYSGNERLDGWYREMLLLANRLRPQSRTSSSGGGSRTSLPAAVTATAPVLQSASNGGGGAAAAATAGAPFVHSLSAPSIALSFASAMTDDVRGQPTSSAGSSTAPASISNGPTAAAAAAVDCDLSSEALESHHMVLVMTVLLTCPGMKRLRLDGNKLGDGGVALLALGLASNTGLRELYLSRNGIRAAGAHSLARCLEAANSTLLRLDLSGQRLEGIGAAGAEAMAQALRTNRTMEDLNLSSCGLTGSAAACFAGAIRAAGAIRPQALSAGGAAAPAASSPGVSPRGGSGAGGGGGGGCLRRLALSGNGIDAATSKALLAAAAERPGLVLTL</sequence>
<dbReference type="RefSeq" id="XP_002956315.1">
    <property type="nucleotide sequence ID" value="XM_002956269.1"/>
</dbReference>
<comment type="subcellular location">
    <subcellularLocation>
        <location evidence="1">Cytoplasm</location>
        <location evidence="1">Cytoskeleton</location>
        <location evidence="1">Cilium axoneme</location>
    </subcellularLocation>
</comment>
<dbReference type="EMBL" id="GL378380">
    <property type="protein sequence ID" value="EFJ42664.1"/>
    <property type="molecule type" value="Genomic_DNA"/>
</dbReference>
<dbReference type="SUPFAM" id="SSF52047">
    <property type="entry name" value="RNI-like"/>
    <property type="match status" value="1"/>
</dbReference>
<dbReference type="PANTHER" id="PTHR24114:SF2">
    <property type="entry name" value="F-BOX DOMAIN-CONTAINING PROTEIN-RELATED"/>
    <property type="match status" value="1"/>
</dbReference>
<dbReference type="InterPro" id="IPR032675">
    <property type="entry name" value="LRR_dom_sf"/>
</dbReference>
<keyword evidence="5" id="KW-1185">Reference proteome</keyword>
<feature type="region of interest" description="Disordered" evidence="3">
    <location>
        <begin position="695"/>
        <end position="714"/>
    </location>
</feature>
<dbReference type="InParanoid" id="D8UCA6"/>
<dbReference type="STRING" id="3068.D8UCA6"/>
<feature type="coiled-coil region" evidence="2">
    <location>
        <begin position="219"/>
        <end position="585"/>
    </location>
</feature>
<dbReference type="KEGG" id="vcn:VOLCADRAFT_119338"/>
<evidence type="ECO:0000256" key="3">
    <source>
        <dbReference type="SAM" id="MobiDB-lite"/>
    </source>
</evidence>
<dbReference type="eggNOG" id="ENOG502S9XX">
    <property type="taxonomic scope" value="Eukaryota"/>
</dbReference>
<evidence type="ECO:0000256" key="1">
    <source>
        <dbReference type="ARBA" id="ARBA00004430"/>
    </source>
</evidence>
<dbReference type="Pfam" id="PF13516">
    <property type="entry name" value="LRR_6"/>
    <property type="match status" value="2"/>
</dbReference>
<feature type="region of interest" description="Disordered" evidence="3">
    <location>
        <begin position="163"/>
        <end position="192"/>
    </location>
</feature>
<organism evidence="5">
    <name type="scientific">Volvox carteri f. nagariensis</name>
    <dbReference type="NCBI Taxonomy" id="3068"/>
    <lineage>
        <taxon>Eukaryota</taxon>
        <taxon>Viridiplantae</taxon>
        <taxon>Chlorophyta</taxon>
        <taxon>core chlorophytes</taxon>
        <taxon>Chlorophyceae</taxon>
        <taxon>CS clade</taxon>
        <taxon>Chlamydomonadales</taxon>
        <taxon>Volvocaceae</taxon>
        <taxon>Volvox</taxon>
    </lineage>
</organism>
<dbReference type="GO" id="GO:0005930">
    <property type="term" value="C:axoneme"/>
    <property type="evidence" value="ECO:0007669"/>
    <property type="project" value="UniProtKB-SubCell"/>
</dbReference>
<protein>
    <submittedName>
        <fullName evidence="4">Uncharacterized protein</fullName>
    </submittedName>
</protein>